<dbReference type="GO" id="GO:0007059">
    <property type="term" value="P:chromosome segregation"/>
    <property type="evidence" value="ECO:0007669"/>
    <property type="project" value="UniProtKB-KW"/>
</dbReference>
<dbReference type="PANTHER" id="PTHR30349:SF77">
    <property type="entry name" value="TYROSINE RECOMBINASE XERC"/>
    <property type="match status" value="1"/>
</dbReference>
<keyword evidence="12" id="KW-0614">Plasmid</keyword>
<dbReference type="GO" id="GO:0005737">
    <property type="term" value="C:cytoplasm"/>
    <property type="evidence" value="ECO:0007669"/>
    <property type="project" value="UniProtKB-SubCell"/>
</dbReference>
<dbReference type="InterPro" id="IPR044068">
    <property type="entry name" value="CB"/>
</dbReference>
<dbReference type="GO" id="GO:0006310">
    <property type="term" value="P:DNA recombination"/>
    <property type="evidence" value="ECO:0007669"/>
    <property type="project" value="UniProtKB-KW"/>
</dbReference>
<accession>R4WU89</accession>
<dbReference type="SUPFAM" id="SSF56349">
    <property type="entry name" value="DNA breaking-rejoining enzymes"/>
    <property type="match status" value="1"/>
</dbReference>
<evidence type="ECO:0000256" key="6">
    <source>
        <dbReference type="ARBA" id="ARBA00023125"/>
    </source>
</evidence>
<evidence type="ECO:0000256" key="9">
    <source>
        <dbReference type="PROSITE-ProRule" id="PRU01248"/>
    </source>
</evidence>
<name>R4WU89_9BURK</name>
<dbReference type="InterPro" id="IPR010998">
    <property type="entry name" value="Integrase_recombinase_N"/>
</dbReference>
<dbReference type="Pfam" id="PF12482">
    <property type="entry name" value="DUF3701"/>
    <property type="match status" value="1"/>
</dbReference>
<organism evidence="12 13">
    <name type="scientific">Caballeronia insecticola</name>
    <dbReference type="NCBI Taxonomy" id="758793"/>
    <lineage>
        <taxon>Bacteria</taxon>
        <taxon>Pseudomonadati</taxon>
        <taxon>Pseudomonadota</taxon>
        <taxon>Betaproteobacteria</taxon>
        <taxon>Burkholderiales</taxon>
        <taxon>Burkholderiaceae</taxon>
        <taxon>Caballeronia</taxon>
    </lineage>
</organism>
<keyword evidence="6 9" id="KW-0238">DNA-binding</keyword>
<evidence type="ECO:0000256" key="1">
    <source>
        <dbReference type="ARBA" id="ARBA00004496"/>
    </source>
</evidence>
<dbReference type="Gene3D" id="1.10.443.10">
    <property type="entry name" value="Intergrase catalytic core"/>
    <property type="match status" value="1"/>
</dbReference>
<feature type="domain" description="Core-binding (CB)" evidence="11">
    <location>
        <begin position="292"/>
        <end position="399"/>
    </location>
</feature>
<dbReference type="InterPro" id="IPR011010">
    <property type="entry name" value="DNA_brk_join_enz"/>
</dbReference>
<evidence type="ECO:0000313" key="12">
    <source>
        <dbReference type="EMBL" id="BAN28158.1"/>
    </source>
</evidence>
<evidence type="ECO:0000256" key="3">
    <source>
        <dbReference type="ARBA" id="ARBA00022618"/>
    </source>
</evidence>
<reference evidence="12 13" key="1">
    <citation type="journal article" date="2013" name="Genome Announc.">
        <title>Complete Genome Sequence of Burkholderia sp. Strain RPE64, Bacterial Symbiont of the Bean Bug Riptortus pedestris.</title>
        <authorList>
            <person name="Shibata T.F."/>
            <person name="Maeda T."/>
            <person name="Nikoh N."/>
            <person name="Yamaguchi K."/>
            <person name="Oshima K."/>
            <person name="Hattori M."/>
            <person name="Nishiyama T."/>
            <person name="Hasebe M."/>
            <person name="Fukatsu T."/>
            <person name="Kikuchi Y."/>
            <person name="Shigenobu S."/>
        </authorList>
    </citation>
    <scope>NUCLEOTIDE SEQUENCE [LARGE SCALE GENOMIC DNA]</scope>
    <source>
        <plasmid evidence="12 13">p1</plasmid>
    </source>
</reference>
<dbReference type="InterPro" id="IPR013762">
    <property type="entry name" value="Integrase-like_cat_sf"/>
</dbReference>
<keyword evidence="5" id="KW-0229">DNA integration</keyword>
<evidence type="ECO:0000256" key="5">
    <source>
        <dbReference type="ARBA" id="ARBA00022908"/>
    </source>
</evidence>
<dbReference type="PROSITE" id="PS51898">
    <property type="entry name" value="TYR_RECOMBINASE"/>
    <property type="match status" value="1"/>
</dbReference>
<evidence type="ECO:0000256" key="7">
    <source>
        <dbReference type="ARBA" id="ARBA00023172"/>
    </source>
</evidence>
<dbReference type="GO" id="GO:0015074">
    <property type="term" value="P:DNA integration"/>
    <property type="evidence" value="ECO:0007669"/>
    <property type="project" value="UniProtKB-KW"/>
</dbReference>
<dbReference type="Gene3D" id="1.10.150.130">
    <property type="match status" value="1"/>
</dbReference>
<evidence type="ECO:0000256" key="2">
    <source>
        <dbReference type="ARBA" id="ARBA00022490"/>
    </source>
</evidence>
<keyword evidence="13" id="KW-1185">Reference proteome</keyword>
<feature type="domain" description="Tyr recombinase" evidence="10">
    <location>
        <begin position="423"/>
        <end position="631"/>
    </location>
</feature>
<dbReference type="Pfam" id="PF00589">
    <property type="entry name" value="Phage_integrase"/>
    <property type="match status" value="1"/>
</dbReference>
<proteinExistence type="predicted"/>
<keyword evidence="8" id="KW-0131">Cell cycle</keyword>
<evidence type="ECO:0000259" key="11">
    <source>
        <dbReference type="PROSITE" id="PS51900"/>
    </source>
</evidence>
<gene>
    <name evidence="12" type="ORF">BRPE64_DCDS12220</name>
</gene>
<evidence type="ECO:0000259" key="10">
    <source>
        <dbReference type="PROSITE" id="PS51898"/>
    </source>
</evidence>
<dbReference type="InterPro" id="IPR002104">
    <property type="entry name" value="Integrase_catalytic"/>
</dbReference>
<evidence type="ECO:0000313" key="13">
    <source>
        <dbReference type="Proteomes" id="UP000013966"/>
    </source>
</evidence>
<keyword evidence="3" id="KW-0132">Cell division</keyword>
<dbReference type="KEGG" id="buo:BRPE64_DCDS12220"/>
<dbReference type="PROSITE" id="PS51900">
    <property type="entry name" value="CB"/>
    <property type="match status" value="1"/>
</dbReference>
<geneLocation type="plasmid" evidence="12 13">
    <name>p1</name>
</geneLocation>
<dbReference type="PANTHER" id="PTHR30349">
    <property type="entry name" value="PHAGE INTEGRASE-RELATED"/>
    <property type="match status" value="1"/>
</dbReference>
<evidence type="ECO:0000256" key="4">
    <source>
        <dbReference type="ARBA" id="ARBA00022829"/>
    </source>
</evidence>
<dbReference type="HOGENOM" id="CLU_027562_42_1_4"/>
<dbReference type="PATRIC" id="fig|758793.3.peg.6363"/>
<dbReference type="EMBL" id="AP013061">
    <property type="protein sequence ID" value="BAN28158.1"/>
    <property type="molecule type" value="Genomic_DNA"/>
</dbReference>
<dbReference type="CDD" id="cd00397">
    <property type="entry name" value="DNA_BRE_C"/>
    <property type="match status" value="1"/>
</dbReference>
<evidence type="ECO:0000256" key="8">
    <source>
        <dbReference type="ARBA" id="ARBA00023306"/>
    </source>
</evidence>
<dbReference type="GO" id="GO:0003677">
    <property type="term" value="F:DNA binding"/>
    <property type="evidence" value="ECO:0007669"/>
    <property type="project" value="UniProtKB-UniRule"/>
</dbReference>
<protein>
    <submittedName>
        <fullName evidence="12">Integrase family protein</fullName>
    </submittedName>
</protein>
<keyword evidence="7" id="KW-0233">DNA recombination</keyword>
<reference evidence="12 13" key="2">
    <citation type="journal article" date="2018" name="Int. J. Syst. Evol. Microbiol.">
        <title>Burkholderia insecticola sp. nov., a gut symbiotic bacterium of the bean bug Riptortus pedestris.</title>
        <authorList>
            <person name="Takeshita K."/>
            <person name="Tamaki H."/>
            <person name="Ohbayashi T."/>
            <person name="Meng X.-Y."/>
            <person name="Sone T."/>
            <person name="Mitani Y."/>
            <person name="Peeters C."/>
            <person name="Kikuchi Y."/>
            <person name="Vandamme P."/>
        </authorList>
    </citation>
    <scope>NUCLEOTIDE SEQUENCE [LARGE SCALE GENOMIC DNA]</scope>
    <source>
        <strain evidence="12">RPE64</strain>
        <plasmid evidence="12 13">p1</plasmid>
    </source>
</reference>
<comment type="subcellular location">
    <subcellularLocation>
        <location evidence="1">Cytoplasm</location>
    </subcellularLocation>
</comment>
<dbReference type="GO" id="GO:0051301">
    <property type="term" value="P:cell division"/>
    <property type="evidence" value="ECO:0007669"/>
    <property type="project" value="UniProtKB-KW"/>
</dbReference>
<dbReference type="InterPro" id="IPR050090">
    <property type="entry name" value="Tyrosine_recombinase_XerCD"/>
</dbReference>
<dbReference type="InterPro" id="IPR022169">
    <property type="entry name" value="DUF3701"/>
</dbReference>
<dbReference type="Proteomes" id="UP000013966">
    <property type="component" value="Plasmid p1"/>
</dbReference>
<dbReference type="AlphaFoldDB" id="R4WU89"/>
<sequence length="646" mass="70558">MGQLTAIAAGVSHAPSRLTRQHFALYRGYLDGVSEVQLHASYGDGSTDVRATKRLIEALRDTLSVLARRARDIEAAHLLRLRPGSIPLFEPPPVAAAPTLDDFRERVDPDGVYGESELLALYEDAYPPDTSPAADRRAARNVRLRRRQAEALARMEASLAQDPKPDHPIDGWFEPAVAARLNAAGLATIADIVGLIERRRHRWYTAVPRLGPKGAQRIADWLQFHAQALAYAPSPLHLLPRRQWGPEHATLARATEIAGGDAVVVAPLEALRVPAPLDGSTGSNRATGAHFDNDIRAIFAWLDARSASEHTRRAYRREAERLLLWALLEKEKPLSSLDRDECAEYIDTFLPNPQPATRWVSARRGERHLSDWRPFAGALSDRSRESARSILSALCEWLVAQCYLATNPFAGVARAATPPVFDSADRTLDLPQWHKVLESVTRDEYTFSEHRDRLALLLAYATGLRRAELAAATTGALTFGRLRGVDGPVCRLTVESGRGSSRTVLLPPAVLETLEENLALRGLPGPLACAESTPLLAQARGGLPVTPDGIGRIFKDIFLRAAASLDADVPGSGRKFREASTHWLRHTHSMHALAQGAPLREVGAGLGHAGLSTTALYLQNEDASRFLGVERLIRNASAGQEKSKSS</sequence>
<keyword evidence="4" id="KW-0159">Chromosome partition</keyword>
<keyword evidence="2" id="KW-0963">Cytoplasm</keyword>